<reference evidence="1" key="1">
    <citation type="submission" date="2022-12" db="EMBL/GenBank/DDBJ databases">
        <title>Genome Sequence of Lasiodiplodia mahajangana.</title>
        <authorList>
            <person name="Buettner E."/>
        </authorList>
    </citation>
    <scope>NUCLEOTIDE SEQUENCE</scope>
    <source>
        <strain evidence="1">VT137</strain>
    </source>
</reference>
<evidence type="ECO:0000313" key="1">
    <source>
        <dbReference type="EMBL" id="KAJ8131466.1"/>
    </source>
</evidence>
<comment type="caution">
    <text evidence="1">The sequence shown here is derived from an EMBL/GenBank/DDBJ whole genome shotgun (WGS) entry which is preliminary data.</text>
</comment>
<organism evidence="1 2">
    <name type="scientific">Lasiodiplodia mahajangana</name>
    <dbReference type="NCBI Taxonomy" id="1108764"/>
    <lineage>
        <taxon>Eukaryota</taxon>
        <taxon>Fungi</taxon>
        <taxon>Dikarya</taxon>
        <taxon>Ascomycota</taxon>
        <taxon>Pezizomycotina</taxon>
        <taxon>Dothideomycetes</taxon>
        <taxon>Dothideomycetes incertae sedis</taxon>
        <taxon>Botryosphaeriales</taxon>
        <taxon>Botryosphaeriaceae</taxon>
        <taxon>Lasiodiplodia</taxon>
    </lineage>
</organism>
<dbReference type="Proteomes" id="UP001153332">
    <property type="component" value="Unassembled WGS sequence"/>
</dbReference>
<name>A0ACC2JVC3_9PEZI</name>
<accession>A0ACC2JVC3</accession>
<sequence>MPRLKKEKEPKSKPKSGRGTGTGSGLGSGSGSGSRSGSGSGTGNIRPSNISSSSSRMRSSHTPFPNPITNSVTGLRANRTALPAISPNRAGRSLPPIRDHFPGNFPTQQPTIQWSEGPITHGVPRVPLATVRNPGYDPKSEWISNIFSCKPLGTLGTTGVPAANKTRFPLNSSLVVQGLLGNWE</sequence>
<evidence type="ECO:0000313" key="2">
    <source>
        <dbReference type="Proteomes" id="UP001153332"/>
    </source>
</evidence>
<dbReference type="EMBL" id="JAPUUL010000286">
    <property type="protein sequence ID" value="KAJ8131466.1"/>
    <property type="molecule type" value="Genomic_DNA"/>
</dbReference>
<keyword evidence="2" id="KW-1185">Reference proteome</keyword>
<gene>
    <name evidence="1" type="ORF">O1611_g2161</name>
</gene>
<protein>
    <submittedName>
        <fullName evidence="1">Uncharacterized protein</fullName>
    </submittedName>
</protein>
<proteinExistence type="predicted"/>